<evidence type="ECO:0000313" key="2">
    <source>
        <dbReference type="EMBL" id="TBU35978.1"/>
    </source>
</evidence>
<feature type="region of interest" description="Disordered" evidence="1">
    <location>
        <begin position="1"/>
        <end position="21"/>
    </location>
</feature>
<protein>
    <submittedName>
        <fullName evidence="2">Uncharacterized protein</fullName>
    </submittedName>
</protein>
<evidence type="ECO:0000256" key="1">
    <source>
        <dbReference type="SAM" id="MobiDB-lite"/>
    </source>
</evidence>
<proteinExistence type="predicted"/>
<accession>A0A4Q9N7A7</accession>
<name>A0A4Q9N7A7_9APHY</name>
<dbReference type="AlphaFoldDB" id="A0A4Q9N7A7"/>
<organism evidence="2">
    <name type="scientific">Dichomitus squalens</name>
    <dbReference type="NCBI Taxonomy" id="114155"/>
    <lineage>
        <taxon>Eukaryota</taxon>
        <taxon>Fungi</taxon>
        <taxon>Dikarya</taxon>
        <taxon>Basidiomycota</taxon>
        <taxon>Agaricomycotina</taxon>
        <taxon>Agaricomycetes</taxon>
        <taxon>Polyporales</taxon>
        <taxon>Polyporaceae</taxon>
        <taxon>Dichomitus</taxon>
    </lineage>
</organism>
<dbReference type="Proteomes" id="UP000292957">
    <property type="component" value="Unassembled WGS sequence"/>
</dbReference>
<sequence length="70" mass="8223">MDEEEEEAEVKPEQTDEEDEDRVTFIEEQITMLQNRLAQEKAKKSKTFVKRAVSPIRLPSDWSNKVIDLT</sequence>
<gene>
    <name evidence="2" type="ORF">BD311DRAFT_744963</name>
</gene>
<dbReference type="EMBL" id="ML143386">
    <property type="protein sequence ID" value="TBU35978.1"/>
    <property type="molecule type" value="Genomic_DNA"/>
</dbReference>
<dbReference type="OrthoDB" id="3364132at2759"/>
<reference evidence="2" key="1">
    <citation type="submission" date="2019-01" db="EMBL/GenBank/DDBJ databases">
        <title>Draft genome sequences of three monokaryotic isolates of the white-rot basidiomycete fungus Dichomitus squalens.</title>
        <authorList>
            <consortium name="DOE Joint Genome Institute"/>
            <person name="Lopez S.C."/>
            <person name="Andreopoulos B."/>
            <person name="Pangilinan J."/>
            <person name="Lipzen A."/>
            <person name="Riley R."/>
            <person name="Ahrendt S."/>
            <person name="Ng V."/>
            <person name="Barry K."/>
            <person name="Daum C."/>
            <person name="Grigoriev I.V."/>
            <person name="Hilden K.S."/>
            <person name="Makela M.R."/>
            <person name="de Vries R.P."/>
        </authorList>
    </citation>
    <scope>NUCLEOTIDE SEQUENCE [LARGE SCALE GENOMIC DNA]</scope>
    <source>
        <strain evidence="2">OM18370.1</strain>
    </source>
</reference>